<comment type="caution">
    <text evidence="1">The sequence shown here is derived from an EMBL/GenBank/DDBJ whole genome shotgun (WGS) entry which is preliminary data.</text>
</comment>
<protein>
    <submittedName>
        <fullName evidence="1">P-loop containing nucleoside triphosphate hydrolase protein</fullName>
    </submittedName>
</protein>
<proteinExistence type="predicted"/>
<evidence type="ECO:0000313" key="1">
    <source>
        <dbReference type="EMBL" id="KAI0088968.1"/>
    </source>
</evidence>
<feature type="non-terminal residue" evidence="1">
    <location>
        <position position="1"/>
    </location>
</feature>
<keyword evidence="2" id="KW-1185">Reference proteome</keyword>
<dbReference type="Proteomes" id="UP001055072">
    <property type="component" value="Unassembled WGS sequence"/>
</dbReference>
<keyword evidence="1" id="KW-0378">Hydrolase</keyword>
<gene>
    <name evidence="1" type="ORF">BDY19DRAFT_874581</name>
</gene>
<reference evidence="1" key="1">
    <citation type="journal article" date="2021" name="Environ. Microbiol.">
        <title>Gene family expansions and transcriptome signatures uncover fungal adaptations to wood decay.</title>
        <authorList>
            <person name="Hage H."/>
            <person name="Miyauchi S."/>
            <person name="Viragh M."/>
            <person name="Drula E."/>
            <person name="Min B."/>
            <person name="Chaduli D."/>
            <person name="Navarro D."/>
            <person name="Favel A."/>
            <person name="Norest M."/>
            <person name="Lesage-Meessen L."/>
            <person name="Balint B."/>
            <person name="Merenyi Z."/>
            <person name="de Eugenio L."/>
            <person name="Morin E."/>
            <person name="Martinez A.T."/>
            <person name="Baldrian P."/>
            <person name="Stursova M."/>
            <person name="Martinez M.J."/>
            <person name="Novotny C."/>
            <person name="Magnuson J.K."/>
            <person name="Spatafora J.W."/>
            <person name="Maurice S."/>
            <person name="Pangilinan J."/>
            <person name="Andreopoulos W."/>
            <person name="LaButti K."/>
            <person name="Hundley H."/>
            <person name="Na H."/>
            <person name="Kuo A."/>
            <person name="Barry K."/>
            <person name="Lipzen A."/>
            <person name="Henrissat B."/>
            <person name="Riley R."/>
            <person name="Ahrendt S."/>
            <person name="Nagy L.G."/>
            <person name="Grigoriev I.V."/>
            <person name="Martin F."/>
            <person name="Rosso M.N."/>
        </authorList>
    </citation>
    <scope>NUCLEOTIDE SEQUENCE</scope>
    <source>
        <strain evidence="1">CBS 384.51</strain>
    </source>
</reference>
<organism evidence="1 2">
    <name type="scientific">Irpex rosettiformis</name>
    <dbReference type="NCBI Taxonomy" id="378272"/>
    <lineage>
        <taxon>Eukaryota</taxon>
        <taxon>Fungi</taxon>
        <taxon>Dikarya</taxon>
        <taxon>Basidiomycota</taxon>
        <taxon>Agaricomycotina</taxon>
        <taxon>Agaricomycetes</taxon>
        <taxon>Polyporales</taxon>
        <taxon>Irpicaceae</taxon>
        <taxon>Irpex</taxon>
    </lineage>
</organism>
<accession>A0ACB8U3T0</accession>
<evidence type="ECO:0000313" key="2">
    <source>
        <dbReference type="Proteomes" id="UP001055072"/>
    </source>
</evidence>
<name>A0ACB8U3T0_9APHY</name>
<feature type="non-terminal residue" evidence="1">
    <location>
        <position position="144"/>
    </location>
</feature>
<dbReference type="EMBL" id="MU274912">
    <property type="protein sequence ID" value="KAI0088968.1"/>
    <property type="molecule type" value="Genomic_DNA"/>
</dbReference>
<sequence>KYSPSEVRATMKFKTQMLCDRKIPRWYQEDSGDAFMLGMDVVLVSATGSGKTLAFLQGLLADTTEQSKLVIISPLNELEYDMVERCNKMGLPALAVNGDMWAKDSLLHKHPVFSSMMRNAEWTKNIIGTVIDEAHCVLEWKDQF</sequence>